<dbReference type="Proteomes" id="UP001177021">
    <property type="component" value="Unassembled WGS sequence"/>
</dbReference>
<evidence type="ECO:0000313" key="1">
    <source>
        <dbReference type="EMBL" id="CAJ2671423.1"/>
    </source>
</evidence>
<dbReference type="EMBL" id="CASHSV030000615">
    <property type="protein sequence ID" value="CAJ2671423.1"/>
    <property type="molecule type" value="Genomic_DNA"/>
</dbReference>
<protein>
    <submittedName>
        <fullName evidence="1">Uncharacterized protein</fullName>
    </submittedName>
</protein>
<organism evidence="1 2">
    <name type="scientific">Trifolium pratense</name>
    <name type="common">Red clover</name>
    <dbReference type="NCBI Taxonomy" id="57577"/>
    <lineage>
        <taxon>Eukaryota</taxon>
        <taxon>Viridiplantae</taxon>
        <taxon>Streptophyta</taxon>
        <taxon>Embryophyta</taxon>
        <taxon>Tracheophyta</taxon>
        <taxon>Spermatophyta</taxon>
        <taxon>Magnoliopsida</taxon>
        <taxon>eudicotyledons</taxon>
        <taxon>Gunneridae</taxon>
        <taxon>Pentapetalae</taxon>
        <taxon>rosids</taxon>
        <taxon>fabids</taxon>
        <taxon>Fabales</taxon>
        <taxon>Fabaceae</taxon>
        <taxon>Papilionoideae</taxon>
        <taxon>50 kb inversion clade</taxon>
        <taxon>NPAAA clade</taxon>
        <taxon>Hologalegina</taxon>
        <taxon>IRL clade</taxon>
        <taxon>Trifolieae</taxon>
        <taxon>Trifolium</taxon>
    </lineage>
</organism>
<comment type="caution">
    <text evidence="1">The sequence shown here is derived from an EMBL/GenBank/DDBJ whole genome shotgun (WGS) entry which is preliminary data.</text>
</comment>
<gene>
    <name evidence="1" type="ORF">MILVUS5_LOCUS35266</name>
</gene>
<name>A0ACB0LSF7_TRIPR</name>
<sequence>MVDSQLHMNQQPLYRNICNTLLSLTYSRSLSKGLQLHAHIIKLGLQSIPLLSHHLINFYSKTHLPYSSLQIFNDSSHKSPTTWSSIISSFAQNDLPLLSLHFFRLMIRHGLPPDDHIFPSATKSCGILALLPVAQSLHCFAYKTAYHVDLFVGSSIVDMYGKCGNINNARNVFDEMPYRNVVSWSGLIYGYVHLGEDDEALRLFKRFLVEEENEGVNDFTLSSVLRVCGGSTLLQMGKQIHGLSFKTSFDSSCFVASSLISLYSKCGVVEEAYDVFEEVTVRNLGMWNAMLIACAQHAHTNKTFELFDKMKSVGGVKANFITFLCVLYACSHAGAL</sequence>
<proteinExistence type="predicted"/>
<keyword evidence="2" id="KW-1185">Reference proteome</keyword>
<accession>A0ACB0LSF7</accession>
<reference evidence="1" key="1">
    <citation type="submission" date="2023-10" db="EMBL/GenBank/DDBJ databases">
        <authorList>
            <person name="Rodriguez Cubillos JULIANA M."/>
            <person name="De Vega J."/>
        </authorList>
    </citation>
    <scope>NUCLEOTIDE SEQUENCE</scope>
</reference>
<evidence type="ECO:0000313" key="2">
    <source>
        <dbReference type="Proteomes" id="UP001177021"/>
    </source>
</evidence>